<evidence type="ECO:0000256" key="4">
    <source>
        <dbReference type="ARBA" id="ARBA00022989"/>
    </source>
</evidence>
<dbReference type="KEGG" id="bfo:118413813"/>
<dbReference type="STRING" id="7739.C3Y3T3"/>
<evidence type="ECO:0000256" key="9">
    <source>
        <dbReference type="RuleBase" id="RU000688"/>
    </source>
</evidence>
<feature type="transmembrane region" description="Helical" evidence="11">
    <location>
        <begin position="114"/>
        <end position="134"/>
    </location>
</feature>
<dbReference type="EMBL" id="GG666484">
    <property type="protein sequence ID" value="EEN64959.1"/>
    <property type="molecule type" value="Genomic_DNA"/>
</dbReference>
<keyword evidence="2" id="KW-1003">Cell membrane</keyword>
<dbReference type="GO" id="GO:0071880">
    <property type="term" value="P:adenylate cyclase-activating adrenergic receptor signaling pathway"/>
    <property type="evidence" value="ECO:0000318"/>
    <property type="project" value="GO_Central"/>
</dbReference>
<keyword evidence="14" id="KW-1185">Reference proteome</keyword>
<feature type="transmembrane region" description="Helical" evidence="11">
    <location>
        <begin position="297"/>
        <end position="319"/>
    </location>
</feature>
<evidence type="ECO:0000313" key="13">
    <source>
        <dbReference type="EMBL" id="EEN64959.1"/>
    </source>
</evidence>
<feature type="transmembrane region" description="Helical" evidence="11">
    <location>
        <begin position="155"/>
        <end position="176"/>
    </location>
</feature>
<dbReference type="Pfam" id="PF00001">
    <property type="entry name" value="7tm_1"/>
    <property type="match status" value="1"/>
</dbReference>
<evidence type="ECO:0000256" key="5">
    <source>
        <dbReference type="ARBA" id="ARBA00023040"/>
    </source>
</evidence>
<dbReference type="PANTHER" id="PTHR24248:SF72">
    <property type="entry name" value="G-PROTEIN COUPLED RECEPTORS FAMILY 1 PROFILE DOMAIN-CONTAINING PROTEIN"/>
    <property type="match status" value="1"/>
</dbReference>
<keyword evidence="7 9" id="KW-0675">Receptor</keyword>
<dbReference type="GO" id="GO:0043410">
    <property type="term" value="P:positive regulation of MAPK cascade"/>
    <property type="evidence" value="ECO:0000318"/>
    <property type="project" value="GO_Central"/>
</dbReference>
<dbReference type="PROSITE" id="PS50262">
    <property type="entry name" value="G_PROTEIN_RECEP_F1_2"/>
    <property type="match status" value="1"/>
</dbReference>
<dbReference type="eggNOG" id="KOG3656">
    <property type="taxonomic scope" value="Eukaryota"/>
</dbReference>
<feature type="transmembrane region" description="Helical" evidence="11">
    <location>
        <begin position="75"/>
        <end position="94"/>
    </location>
</feature>
<reference evidence="14" key="2">
    <citation type="journal article" date="2020" name="Nat. Ecol. Evol.">
        <title>Deeply conserved synteny resolves early events in vertebrate evolution.</title>
        <authorList>
            <person name="Simakov O."/>
            <person name="Marletaz F."/>
            <person name="Yue J.X."/>
            <person name="O'Connell B."/>
            <person name="Jenkins J."/>
            <person name="Brandt A."/>
            <person name="Calef R."/>
            <person name="Tung C.H."/>
            <person name="Huang T.K."/>
            <person name="Schmutz J."/>
            <person name="Satoh N."/>
            <person name="Yu J.K."/>
            <person name="Putnam N.H."/>
            <person name="Green R.E."/>
            <person name="Rokhsar D.S."/>
        </authorList>
    </citation>
    <scope>NUCLEOTIDE SEQUENCE [LARGE SCALE GENOMIC DNA]</scope>
    <source>
        <strain evidence="14">S238N-H82</strain>
    </source>
</reference>
<dbReference type="PANTHER" id="PTHR24248">
    <property type="entry name" value="ADRENERGIC RECEPTOR-RELATED G-PROTEIN COUPLED RECEPTOR"/>
    <property type="match status" value="1"/>
</dbReference>
<evidence type="ECO:0000313" key="14">
    <source>
        <dbReference type="Proteomes" id="UP000001554"/>
    </source>
</evidence>
<dbReference type="GO" id="GO:0007204">
    <property type="term" value="P:positive regulation of cytosolic calcium ion concentration"/>
    <property type="evidence" value="ECO:0000318"/>
    <property type="project" value="GO_Central"/>
</dbReference>
<dbReference type="InterPro" id="IPR002233">
    <property type="entry name" value="ADR_fam"/>
</dbReference>
<dbReference type="PRINTS" id="PR01103">
    <property type="entry name" value="ADRENERGICR"/>
</dbReference>
<dbReference type="GO" id="GO:0007200">
    <property type="term" value="P:phospholipase C-activating G protein-coupled receptor signaling pathway"/>
    <property type="evidence" value="ECO:0000318"/>
    <property type="project" value="GO_Central"/>
</dbReference>
<reference evidence="15" key="3">
    <citation type="submission" date="2025-04" db="UniProtKB">
        <authorList>
            <consortium name="RefSeq"/>
        </authorList>
    </citation>
    <scope>IDENTIFICATION</scope>
    <source>
        <strain evidence="15">S238N-H82</strain>
        <tissue evidence="15">Testes</tissue>
    </source>
</reference>
<dbReference type="Gene3D" id="1.20.1070.10">
    <property type="entry name" value="Rhodopsin 7-helix transmembrane proteins"/>
    <property type="match status" value="1"/>
</dbReference>
<accession>C3Y3T3</accession>
<comment type="similarity">
    <text evidence="9">Belongs to the G-protein coupled receptor 1 family.</text>
</comment>
<evidence type="ECO:0000256" key="1">
    <source>
        <dbReference type="ARBA" id="ARBA00004651"/>
    </source>
</evidence>
<dbReference type="InterPro" id="IPR017452">
    <property type="entry name" value="GPCR_Rhodpsn_7TM"/>
</dbReference>
<evidence type="ECO:0000256" key="6">
    <source>
        <dbReference type="ARBA" id="ARBA00023136"/>
    </source>
</evidence>
<name>C3Y3T3_BRAFL</name>
<protein>
    <submittedName>
        <fullName evidence="15">Alpha-1A adrenergic receptor-like</fullName>
    </submittedName>
</protein>
<proteinExistence type="inferred from homology"/>
<dbReference type="SUPFAM" id="SSF81321">
    <property type="entry name" value="Family A G protein-coupled receptor-like"/>
    <property type="match status" value="1"/>
</dbReference>
<comment type="subcellular location">
    <subcellularLocation>
        <location evidence="1">Cell membrane</location>
        <topology evidence="1">Multi-pass membrane protein</topology>
    </subcellularLocation>
</comment>
<dbReference type="PROSITE" id="PS00237">
    <property type="entry name" value="G_PROTEIN_RECEP_F1_1"/>
    <property type="match status" value="1"/>
</dbReference>
<dbReference type="GO" id="GO:0004937">
    <property type="term" value="F:alpha1-adrenergic receptor activity"/>
    <property type="evidence" value="ECO:0000318"/>
    <property type="project" value="GO_Central"/>
</dbReference>
<dbReference type="RefSeq" id="XP_035673249.1">
    <property type="nucleotide sequence ID" value="XM_035817356.1"/>
</dbReference>
<dbReference type="GeneID" id="118413813"/>
<dbReference type="OrthoDB" id="5977853at2759"/>
<dbReference type="InterPro" id="IPR000276">
    <property type="entry name" value="GPCR_Rhodpsn"/>
</dbReference>
<feature type="compositionally biased region" description="Polar residues" evidence="10">
    <location>
        <begin position="257"/>
        <end position="273"/>
    </location>
</feature>
<dbReference type="AlphaFoldDB" id="C3Y3T3"/>
<keyword evidence="3 9" id="KW-0812">Transmembrane</keyword>
<evidence type="ECO:0000256" key="2">
    <source>
        <dbReference type="ARBA" id="ARBA00022475"/>
    </source>
</evidence>
<dbReference type="PRINTS" id="PR00237">
    <property type="entry name" value="GPCRRHODOPSN"/>
</dbReference>
<keyword evidence="4 11" id="KW-1133">Transmembrane helix</keyword>
<gene>
    <name evidence="15" type="primary">LOC118413813</name>
    <name evidence="13" type="ORF">BRAFLDRAFT_85476</name>
</gene>
<dbReference type="SMART" id="SM01381">
    <property type="entry name" value="7TM_GPCR_Srsx"/>
    <property type="match status" value="1"/>
</dbReference>
<evidence type="ECO:0000256" key="11">
    <source>
        <dbReference type="SAM" id="Phobius"/>
    </source>
</evidence>
<feature type="transmembrane region" description="Helical" evidence="11">
    <location>
        <begin position="196"/>
        <end position="216"/>
    </location>
</feature>
<dbReference type="CDD" id="cd14967">
    <property type="entry name" value="7tmA_amine_R-like"/>
    <property type="match status" value="1"/>
</dbReference>
<keyword evidence="6 11" id="KW-0472">Membrane</keyword>
<dbReference type="GO" id="GO:0005886">
    <property type="term" value="C:plasma membrane"/>
    <property type="evidence" value="ECO:0000318"/>
    <property type="project" value="GO_Central"/>
</dbReference>
<feature type="domain" description="G-protein coupled receptors family 1 profile" evidence="12">
    <location>
        <begin position="55"/>
        <end position="351"/>
    </location>
</feature>
<keyword evidence="8 9" id="KW-0807">Transducer</keyword>
<keyword evidence="5 9" id="KW-0297">G-protein coupled receptor</keyword>
<feature type="region of interest" description="Disordered" evidence="10">
    <location>
        <begin position="243"/>
        <end position="274"/>
    </location>
</feature>
<organism>
    <name type="scientific">Branchiostoma floridae</name>
    <name type="common">Florida lancelet</name>
    <name type="synonym">Amphioxus</name>
    <dbReference type="NCBI Taxonomy" id="7739"/>
    <lineage>
        <taxon>Eukaryota</taxon>
        <taxon>Metazoa</taxon>
        <taxon>Chordata</taxon>
        <taxon>Cephalochordata</taxon>
        <taxon>Leptocardii</taxon>
        <taxon>Amphioxiformes</taxon>
        <taxon>Branchiostomatidae</taxon>
        <taxon>Branchiostoma</taxon>
    </lineage>
</organism>
<dbReference type="InParanoid" id="C3Y3T3"/>
<evidence type="ECO:0000256" key="10">
    <source>
        <dbReference type="SAM" id="MobiDB-lite"/>
    </source>
</evidence>
<sequence>MDGLPLDNFTFDDNGTFNVTEVEDQSQVLGLRMSLTASVLVGTVLSCICLLTIAGNILVVLAVCLERSLRTNIGYFYINLAIADLLLGCLVLPFSAARELLNYWPFGEALCELWAAVDVLCCTASIFSLCSISLDRYIGVTRPLHHNMIVTKRRVVVILVAVWAISAAISVGPLFGWKHPKSYQNSQCNINGSPSYIIFSVVGSFYVPAFIVLYVYRQVYRAAVRETSKLMITLKAQEDRNPASAESVRIHRGKTVTAESRQSPPRLSPNSSKPRMVKEALGSVKNRIEKFTKEKKAAKTVGIIVGVFLVCWLPFFIMYPIDSMIVKVPELLITMAFWLGYCNSFLNPIIYACSNGHFRRAFRRVLLCGKRQSRFPTMRSEDYTLSSRSSCRRVHSNYSSQGSSKRQQLKIQLQELTVS</sequence>
<feature type="transmembrane region" description="Helical" evidence="11">
    <location>
        <begin position="39"/>
        <end position="63"/>
    </location>
</feature>
<evidence type="ECO:0000259" key="12">
    <source>
        <dbReference type="PROSITE" id="PS50262"/>
    </source>
</evidence>
<feature type="transmembrane region" description="Helical" evidence="11">
    <location>
        <begin position="331"/>
        <end position="354"/>
    </location>
</feature>
<dbReference type="OMA" id="ANDANFW"/>
<evidence type="ECO:0000313" key="15">
    <source>
        <dbReference type="RefSeq" id="XP_035673249.1"/>
    </source>
</evidence>
<dbReference type="GO" id="GO:0007267">
    <property type="term" value="P:cell-cell signaling"/>
    <property type="evidence" value="ECO:0000318"/>
    <property type="project" value="GO_Central"/>
</dbReference>
<evidence type="ECO:0000256" key="8">
    <source>
        <dbReference type="ARBA" id="ARBA00023224"/>
    </source>
</evidence>
<evidence type="ECO:0000256" key="7">
    <source>
        <dbReference type="ARBA" id="ARBA00023170"/>
    </source>
</evidence>
<dbReference type="FunFam" id="1.20.1070.10:FF:000420">
    <property type="entry name" value="OCTopamine Receptor (GPCR)"/>
    <property type="match status" value="1"/>
</dbReference>
<dbReference type="Proteomes" id="UP000001554">
    <property type="component" value="Chromosome 4"/>
</dbReference>
<reference evidence="13" key="1">
    <citation type="journal article" date="2008" name="Nature">
        <title>The amphioxus genome and the evolution of the chordate karyotype.</title>
        <authorList>
            <consortium name="US DOE Joint Genome Institute (JGI-PGF)"/>
            <person name="Putnam N.H."/>
            <person name="Butts T."/>
            <person name="Ferrier D.E.K."/>
            <person name="Furlong R.F."/>
            <person name="Hellsten U."/>
            <person name="Kawashima T."/>
            <person name="Robinson-Rechavi M."/>
            <person name="Shoguchi E."/>
            <person name="Terry A."/>
            <person name="Yu J.-K."/>
            <person name="Benito-Gutierrez E.L."/>
            <person name="Dubchak I."/>
            <person name="Garcia-Fernandez J."/>
            <person name="Gibson-Brown J.J."/>
            <person name="Grigoriev I.V."/>
            <person name="Horton A.C."/>
            <person name="de Jong P.J."/>
            <person name="Jurka J."/>
            <person name="Kapitonov V.V."/>
            <person name="Kohara Y."/>
            <person name="Kuroki Y."/>
            <person name="Lindquist E."/>
            <person name="Lucas S."/>
            <person name="Osoegawa K."/>
            <person name="Pennacchio L.A."/>
            <person name="Salamov A.A."/>
            <person name="Satou Y."/>
            <person name="Sauka-Spengler T."/>
            <person name="Schmutz J."/>
            <person name="Shin-I T."/>
            <person name="Toyoda A."/>
            <person name="Bronner-Fraser M."/>
            <person name="Fujiyama A."/>
            <person name="Holland L.Z."/>
            <person name="Holland P.W.H."/>
            <person name="Satoh N."/>
            <person name="Rokhsar D.S."/>
        </authorList>
    </citation>
    <scope>NUCLEOTIDE SEQUENCE [LARGE SCALE GENOMIC DNA]</scope>
    <source>
        <strain evidence="13">S238N-H82</strain>
        <tissue evidence="13">Testes</tissue>
    </source>
</reference>
<evidence type="ECO:0000256" key="3">
    <source>
        <dbReference type="ARBA" id="ARBA00022692"/>
    </source>
</evidence>